<protein>
    <submittedName>
        <fullName evidence="1">Uncharacterized protein</fullName>
    </submittedName>
</protein>
<accession>A0A951QU84</accession>
<dbReference type="EMBL" id="JAHHGZ010000067">
    <property type="protein sequence ID" value="MBW4672199.1"/>
    <property type="molecule type" value="Genomic_DNA"/>
</dbReference>
<reference evidence="1" key="1">
    <citation type="submission" date="2021-05" db="EMBL/GenBank/DDBJ databases">
        <authorList>
            <person name="Pietrasiak N."/>
            <person name="Ward R."/>
            <person name="Stajich J.E."/>
            <person name="Kurbessoian T."/>
        </authorList>
    </citation>
    <scope>NUCLEOTIDE SEQUENCE</scope>
    <source>
        <strain evidence="1">GSE-NOS-MK-12-04C</strain>
    </source>
</reference>
<evidence type="ECO:0000313" key="2">
    <source>
        <dbReference type="Proteomes" id="UP000729701"/>
    </source>
</evidence>
<comment type="caution">
    <text evidence="1">The sequence shown here is derived from an EMBL/GenBank/DDBJ whole genome shotgun (WGS) entry which is preliminary data.</text>
</comment>
<dbReference type="AlphaFoldDB" id="A0A951QU84"/>
<proteinExistence type="predicted"/>
<sequence>MRCNLLYVSHRNFSDFVRSPLSVGISSSLEGETRTGAFSRLQTGASDGENQTQVSIDGITVCT</sequence>
<gene>
    <name evidence="1" type="ORF">KME60_33470</name>
</gene>
<dbReference type="Proteomes" id="UP000729701">
    <property type="component" value="Unassembled WGS sequence"/>
</dbReference>
<organism evidence="1 2">
    <name type="scientific">Cyanomargarita calcarea GSE-NOS-MK-12-04C</name>
    <dbReference type="NCBI Taxonomy" id="2839659"/>
    <lineage>
        <taxon>Bacteria</taxon>
        <taxon>Bacillati</taxon>
        <taxon>Cyanobacteriota</taxon>
        <taxon>Cyanophyceae</taxon>
        <taxon>Nostocales</taxon>
        <taxon>Cyanomargaritaceae</taxon>
        <taxon>Cyanomargarita</taxon>
    </lineage>
</organism>
<reference evidence="1" key="2">
    <citation type="journal article" date="2022" name="Microbiol. Resour. Announc.">
        <title>Metagenome Sequencing to Explore Phylogenomics of Terrestrial Cyanobacteria.</title>
        <authorList>
            <person name="Ward R.D."/>
            <person name="Stajich J.E."/>
            <person name="Johansen J.R."/>
            <person name="Huntemann M."/>
            <person name="Clum A."/>
            <person name="Foster B."/>
            <person name="Foster B."/>
            <person name="Roux S."/>
            <person name="Palaniappan K."/>
            <person name="Varghese N."/>
            <person name="Mukherjee S."/>
            <person name="Reddy T.B.K."/>
            <person name="Daum C."/>
            <person name="Copeland A."/>
            <person name="Chen I.A."/>
            <person name="Ivanova N.N."/>
            <person name="Kyrpides N.C."/>
            <person name="Shapiro N."/>
            <person name="Eloe-Fadrosh E.A."/>
            <person name="Pietrasiak N."/>
        </authorList>
    </citation>
    <scope>NUCLEOTIDE SEQUENCE</scope>
    <source>
        <strain evidence="1">GSE-NOS-MK-12-04C</strain>
    </source>
</reference>
<name>A0A951QU84_9CYAN</name>
<evidence type="ECO:0000313" key="1">
    <source>
        <dbReference type="EMBL" id="MBW4672199.1"/>
    </source>
</evidence>